<organism evidence="1 2">
    <name type="scientific">Cyphellophora europaea (strain CBS 101466)</name>
    <name type="common">Phialophora europaea</name>
    <dbReference type="NCBI Taxonomy" id="1220924"/>
    <lineage>
        <taxon>Eukaryota</taxon>
        <taxon>Fungi</taxon>
        <taxon>Dikarya</taxon>
        <taxon>Ascomycota</taxon>
        <taxon>Pezizomycotina</taxon>
        <taxon>Eurotiomycetes</taxon>
        <taxon>Chaetothyriomycetidae</taxon>
        <taxon>Chaetothyriales</taxon>
        <taxon>Cyphellophoraceae</taxon>
        <taxon>Cyphellophora</taxon>
    </lineage>
</organism>
<dbReference type="RefSeq" id="XP_008714724.1">
    <property type="nucleotide sequence ID" value="XM_008716502.1"/>
</dbReference>
<dbReference type="InParanoid" id="W2S4L5"/>
<dbReference type="Proteomes" id="UP000030752">
    <property type="component" value="Unassembled WGS sequence"/>
</dbReference>
<reference evidence="1 2" key="1">
    <citation type="submission" date="2013-03" db="EMBL/GenBank/DDBJ databases">
        <title>The Genome Sequence of Phialophora europaea CBS 101466.</title>
        <authorList>
            <consortium name="The Broad Institute Genomics Platform"/>
            <person name="Cuomo C."/>
            <person name="de Hoog S."/>
            <person name="Gorbushina A."/>
            <person name="Walker B."/>
            <person name="Young S.K."/>
            <person name="Zeng Q."/>
            <person name="Gargeya S."/>
            <person name="Fitzgerald M."/>
            <person name="Haas B."/>
            <person name="Abouelleil A."/>
            <person name="Allen A.W."/>
            <person name="Alvarado L."/>
            <person name="Arachchi H.M."/>
            <person name="Berlin A.M."/>
            <person name="Chapman S.B."/>
            <person name="Gainer-Dewar J."/>
            <person name="Goldberg J."/>
            <person name="Griggs A."/>
            <person name="Gujja S."/>
            <person name="Hansen M."/>
            <person name="Howarth C."/>
            <person name="Imamovic A."/>
            <person name="Ireland A."/>
            <person name="Larimer J."/>
            <person name="McCowan C."/>
            <person name="Murphy C."/>
            <person name="Pearson M."/>
            <person name="Poon T.W."/>
            <person name="Priest M."/>
            <person name="Roberts A."/>
            <person name="Saif S."/>
            <person name="Shea T."/>
            <person name="Sisk P."/>
            <person name="Sykes S."/>
            <person name="Wortman J."/>
            <person name="Nusbaum C."/>
            <person name="Birren B."/>
        </authorList>
    </citation>
    <scope>NUCLEOTIDE SEQUENCE [LARGE SCALE GENOMIC DNA]</scope>
    <source>
        <strain evidence="1 2">CBS 101466</strain>
    </source>
</reference>
<dbReference type="eggNOG" id="ENOG502SMSY">
    <property type="taxonomic scope" value="Eukaryota"/>
</dbReference>
<dbReference type="HOGENOM" id="CLU_127221_0_0_1"/>
<evidence type="ECO:0008006" key="3">
    <source>
        <dbReference type="Google" id="ProtNLM"/>
    </source>
</evidence>
<name>W2S4L5_CYPE1</name>
<sequence length="183" mass="20609">MPNAFVSEGDWSDHTRSHPALEWFEPVVTNIFDKKAFDTPYSEIYTDDMNFTKSDGTVVHGGKAAWAEVANLWAPCASYRTVPEYAVVTETDFGWDMLSTAHSYMNLLAPGNERKVKDEHGQEWDLKITAGWRFQFRKDAGGISNGIRIQKIQMTMDSLPAVALMVRRGMVKPEESFLLGRGA</sequence>
<keyword evidence="2" id="KW-1185">Reference proteome</keyword>
<proteinExistence type="predicted"/>
<dbReference type="AlphaFoldDB" id="W2S4L5"/>
<evidence type="ECO:0000313" key="1">
    <source>
        <dbReference type="EMBL" id="ETN42988.1"/>
    </source>
</evidence>
<protein>
    <recommendedName>
        <fullName evidence="3">SnoaL-like domain-containing protein</fullName>
    </recommendedName>
</protein>
<dbReference type="OrthoDB" id="5271918at2759"/>
<accession>W2S4L5</accession>
<dbReference type="EMBL" id="KB822718">
    <property type="protein sequence ID" value="ETN42988.1"/>
    <property type="molecule type" value="Genomic_DNA"/>
</dbReference>
<dbReference type="VEuPathDB" id="FungiDB:HMPREF1541_02146"/>
<gene>
    <name evidence="1" type="ORF">HMPREF1541_02146</name>
</gene>
<evidence type="ECO:0000313" key="2">
    <source>
        <dbReference type="Proteomes" id="UP000030752"/>
    </source>
</evidence>
<dbReference type="GeneID" id="19969485"/>